<dbReference type="PANTHER" id="PTHR38340:SF1">
    <property type="entry name" value="S-LAYER PROTEIN"/>
    <property type="match status" value="1"/>
</dbReference>
<dbReference type="InterPro" id="IPR018511">
    <property type="entry name" value="Hemolysin-typ_Ca-bd_CS"/>
</dbReference>
<dbReference type="SUPFAM" id="SSF51120">
    <property type="entry name" value="beta-Roll"/>
    <property type="match status" value="3"/>
</dbReference>
<dbReference type="Pfam" id="PF00353">
    <property type="entry name" value="HemolysinCabind"/>
    <property type="match status" value="5"/>
</dbReference>
<dbReference type="PRINTS" id="PR00313">
    <property type="entry name" value="CABNDNGRPT"/>
</dbReference>
<dbReference type="InterPro" id="IPR025282">
    <property type="entry name" value="DUF4214"/>
</dbReference>
<dbReference type="PANTHER" id="PTHR38340">
    <property type="entry name" value="S-LAYER PROTEIN"/>
    <property type="match status" value="1"/>
</dbReference>
<gene>
    <name evidence="4" type="ORF">GTP38_14580</name>
</gene>
<reference evidence="4 5" key="1">
    <citation type="submission" date="2019-12" db="EMBL/GenBank/DDBJ databases">
        <title>Novel species isolated from a subtropical stream in China.</title>
        <authorList>
            <person name="Lu H."/>
        </authorList>
    </citation>
    <scope>NUCLEOTIDE SEQUENCE [LARGE SCALE GENOMIC DNA]</scope>
    <source>
        <strain evidence="4 5">FT94W</strain>
    </source>
</reference>
<evidence type="ECO:0000313" key="4">
    <source>
        <dbReference type="EMBL" id="MYM35559.1"/>
    </source>
</evidence>
<dbReference type="EMBL" id="WWCO01000008">
    <property type="protein sequence ID" value="MYM35559.1"/>
    <property type="molecule type" value="Genomic_DNA"/>
</dbReference>
<proteinExistence type="predicted"/>
<organism evidence="4 5">
    <name type="scientific">Duganella lactea</name>
    <dbReference type="NCBI Taxonomy" id="2692173"/>
    <lineage>
        <taxon>Bacteria</taxon>
        <taxon>Pseudomonadati</taxon>
        <taxon>Pseudomonadota</taxon>
        <taxon>Betaproteobacteria</taxon>
        <taxon>Burkholderiales</taxon>
        <taxon>Oxalobacteraceae</taxon>
        <taxon>Telluria group</taxon>
        <taxon>Duganella</taxon>
    </lineage>
</organism>
<dbReference type="InterPro" id="IPR011049">
    <property type="entry name" value="Serralysin-like_metalloprot_C"/>
</dbReference>
<name>A0ABW9VA68_9BURK</name>
<dbReference type="Pfam" id="PF13946">
    <property type="entry name" value="DUF4214"/>
    <property type="match status" value="1"/>
</dbReference>
<evidence type="ECO:0000256" key="1">
    <source>
        <dbReference type="ARBA" id="ARBA00004613"/>
    </source>
</evidence>
<feature type="domain" description="DUF4214" evidence="3">
    <location>
        <begin position="63"/>
        <end position="122"/>
    </location>
</feature>
<evidence type="ECO:0000313" key="5">
    <source>
        <dbReference type="Proteomes" id="UP000449678"/>
    </source>
</evidence>
<dbReference type="Proteomes" id="UP000449678">
    <property type="component" value="Unassembled WGS sequence"/>
</dbReference>
<dbReference type="PROSITE" id="PS00330">
    <property type="entry name" value="HEMOLYSIN_CALCIUM"/>
    <property type="match status" value="3"/>
</dbReference>
<evidence type="ECO:0000259" key="3">
    <source>
        <dbReference type="Pfam" id="PF13946"/>
    </source>
</evidence>
<accession>A0ABW9VA68</accession>
<keyword evidence="2" id="KW-0964">Secreted</keyword>
<evidence type="ECO:0000256" key="2">
    <source>
        <dbReference type="ARBA" id="ARBA00022525"/>
    </source>
</evidence>
<comment type="subcellular location">
    <subcellularLocation>
        <location evidence="1">Secreted</location>
    </subcellularLocation>
</comment>
<dbReference type="InterPro" id="IPR001343">
    <property type="entry name" value="Hemolysn_Ca-bd"/>
</dbReference>
<sequence>MAAADYTQVAQELYLAYFGRPADRAGLINMTNALNNAGAPTTAQGIADAYLNKSNATVVAILNNFAASDESKALYGAPTDGNAKFIAAVYAQVLNRVPDLEGLDFWTNALDSGVLTRANAATQIIAAALKAGGDATDAATVANKVAVATNFTAAINTAEEVIGYSGDAAAAQARALLQGVNDSTDVGGYQATVDAVLNQIAFPPVAPVVVTLTNGVDTKLGTSAAETFVAVVDTSNTVNTTLTSGDNLNGGAGDDVVSVTVTGTGTANVAGVTLSNIETVSVQNVSSNGATFNMANATGVNTVATNASSQAVTFNSVGAKLNAAMSNGSSDLNVTYLASVVAGSADAMTLTLDTQVGGTFKVNGIETLNVVTKGGESDIALDASNEHTAVKISGSADLTLDANDTSNVLETVDASGLTGALTLTDLGTSVTKVIGGSGNDTITISASNVVAAATLDGGAGTDTLNLDAAVTAANAVGVKNFETVKFTTSSNIAQDAAAFASAKLAFATGAANTITVTGLGATQGVAVTASTSGAVSTDLKTNTTADTTTFTIGGTAAVNLSGGVTLNNAETISIISNGSAANTISSLVDSAATKLTIAASKGLTISALSAAALNTIDASASTAAVSVAAVSGAATITGGSGNDTFTGSTSNDSIFGGAGNDILTGNGGRDTIDGGAGDDSITGGSGNDVLIGGAGNDTIVGNGGNDRIDAGDGDDTISLTFAQLVTNGGLTVAGGAGTDVLSFNNDVTMDFRADPTSLNNVTGIEGFAFTTISGKTVSVNDGTVAAMGGTLNLTTSSNATNTFDASSVLASTSKVVFSAASTVTAGQNYSLGNGIDQVTLTSGSDTVTVSNNAFLSANDTLNGGAGSDTLTFTSTAGGTISAAQLSHVSGFETLSVNTGGAGNYSLTLTDALVSPNATSLGALTVARTTTDSGTLKVDASAVSATYTLTLTGGAGADTLIGGAGADTITGGLGANVLTGGAGADTFVLANNADAVSTITDFNFGTSSTAVDVISVAVRGGQTWAASTVAKLSGGNVNGAGIAVLDTTTYANAAAAATAANAANTDATGTHDALLIWQDTLGTVHVSLHTDVTSNTATDLATFTGLTITGVAAVINASDFSLV</sequence>
<dbReference type="RefSeq" id="WP_160990918.1">
    <property type="nucleotide sequence ID" value="NZ_WWCO01000008.1"/>
</dbReference>
<dbReference type="Gene3D" id="2.150.10.10">
    <property type="entry name" value="Serralysin-like metalloprotease, C-terminal"/>
    <property type="match status" value="3"/>
</dbReference>
<protein>
    <submittedName>
        <fullName evidence="4">DUF4214 domain-containing protein</fullName>
    </submittedName>
</protein>
<dbReference type="InterPro" id="IPR050557">
    <property type="entry name" value="RTX_toxin/Mannuronan_C5-epim"/>
</dbReference>
<comment type="caution">
    <text evidence="4">The sequence shown here is derived from an EMBL/GenBank/DDBJ whole genome shotgun (WGS) entry which is preliminary data.</text>
</comment>
<keyword evidence="5" id="KW-1185">Reference proteome</keyword>